<organism evidence="6 7">
    <name type="scientific">Chelonoidis abingdonii</name>
    <name type="common">Abingdon island giant tortoise</name>
    <name type="synonym">Testudo abingdonii</name>
    <dbReference type="NCBI Taxonomy" id="106734"/>
    <lineage>
        <taxon>Eukaryota</taxon>
        <taxon>Metazoa</taxon>
        <taxon>Chordata</taxon>
        <taxon>Craniata</taxon>
        <taxon>Vertebrata</taxon>
        <taxon>Euteleostomi</taxon>
        <taxon>Archelosauria</taxon>
        <taxon>Testudinata</taxon>
        <taxon>Testudines</taxon>
        <taxon>Cryptodira</taxon>
        <taxon>Durocryptodira</taxon>
        <taxon>Testudinoidea</taxon>
        <taxon>Testudinidae</taxon>
        <taxon>Chelonoidis</taxon>
    </lineage>
</organism>
<evidence type="ECO:0000256" key="3">
    <source>
        <dbReference type="ARBA" id="ARBA00022837"/>
    </source>
</evidence>
<dbReference type="Ensembl" id="ENSCABT00000029278.1">
    <property type="protein sequence ID" value="ENSCABP00000026738.1"/>
    <property type="gene ID" value="ENSCABG00000019624.1"/>
</dbReference>
<sequence length="101" mass="11004">MSTYLLPVLIFNNDYPIQSSTGTLTIRVCACDSRGNMQSHNAEALLLSAGLSTSALIAILLCIIILLDLFLPYSFLDSLFSFCMCETDCSFLSGALCICLY</sequence>
<name>A0A8C0J4M7_CHEAB</name>
<evidence type="ECO:0000313" key="7">
    <source>
        <dbReference type="Proteomes" id="UP000694404"/>
    </source>
</evidence>
<dbReference type="GO" id="GO:0016342">
    <property type="term" value="C:catenin complex"/>
    <property type="evidence" value="ECO:0007669"/>
    <property type="project" value="TreeGrafter"/>
</dbReference>
<dbReference type="GO" id="GO:0099560">
    <property type="term" value="P:synaptic membrane adhesion"/>
    <property type="evidence" value="ECO:0007669"/>
    <property type="project" value="TreeGrafter"/>
</dbReference>
<reference evidence="6" key="2">
    <citation type="submission" date="2025-09" db="UniProtKB">
        <authorList>
            <consortium name="Ensembl"/>
        </authorList>
    </citation>
    <scope>IDENTIFICATION</scope>
</reference>
<dbReference type="GO" id="GO:0000902">
    <property type="term" value="P:cell morphogenesis"/>
    <property type="evidence" value="ECO:0007669"/>
    <property type="project" value="TreeGrafter"/>
</dbReference>
<keyword evidence="2" id="KW-0677">Repeat</keyword>
<evidence type="ECO:0000313" key="6">
    <source>
        <dbReference type="Ensembl" id="ENSCABP00000026738.1"/>
    </source>
</evidence>
<dbReference type="PANTHER" id="PTHR24027">
    <property type="entry name" value="CADHERIN-23"/>
    <property type="match status" value="1"/>
</dbReference>
<protein>
    <submittedName>
        <fullName evidence="6">Uncharacterized protein</fullName>
    </submittedName>
</protein>
<dbReference type="GO" id="GO:0016339">
    <property type="term" value="P:calcium-dependent cell-cell adhesion via plasma membrane cell adhesion molecules"/>
    <property type="evidence" value="ECO:0007669"/>
    <property type="project" value="TreeGrafter"/>
</dbReference>
<dbReference type="PANTHER" id="PTHR24027:SF99">
    <property type="entry name" value="CADHERIN-9"/>
    <property type="match status" value="1"/>
</dbReference>
<keyword evidence="7" id="KW-1185">Reference proteome</keyword>
<keyword evidence="5" id="KW-1133">Transmembrane helix</keyword>
<dbReference type="Proteomes" id="UP000694404">
    <property type="component" value="Unplaced"/>
</dbReference>
<dbReference type="GeneTree" id="ENSGT00940000160496"/>
<dbReference type="GO" id="GO:0044331">
    <property type="term" value="P:cell-cell adhesion mediated by cadherin"/>
    <property type="evidence" value="ECO:0007669"/>
    <property type="project" value="TreeGrafter"/>
</dbReference>
<dbReference type="OMA" id="SFCMCET"/>
<dbReference type="GO" id="GO:0034332">
    <property type="term" value="P:adherens junction organization"/>
    <property type="evidence" value="ECO:0007669"/>
    <property type="project" value="TreeGrafter"/>
</dbReference>
<dbReference type="GO" id="GO:0045296">
    <property type="term" value="F:cadherin binding"/>
    <property type="evidence" value="ECO:0007669"/>
    <property type="project" value="TreeGrafter"/>
</dbReference>
<proteinExistence type="predicted"/>
<evidence type="ECO:0000256" key="2">
    <source>
        <dbReference type="ARBA" id="ARBA00022737"/>
    </source>
</evidence>
<comment type="subcellular location">
    <subcellularLocation>
        <location evidence="1">Membrane</location>
    </subcellularLocation>
</comment>
<evidence type="ECO:0000256" key="5">
    <source>
        <dbReference type="SAM" id="Phobius"/>
    </source>
</evidence>
<dbReference type="Gene3D" id="2.60.40.60">
    <property type="entry name" value="Cadherins"/>
    <property type="match status" value="1"/>
</dbReference>
<dbReference type="GO" id="GO:0008013">
    <property type="term" value="F:beta-catenin binding"/>
    <property type="evidence" value="ECO:0007669"/>
    <property type="project" value="TreeGrafter"/>
</dbReference>
<dbReference type="GO" id="GO:0005912">
    <property type="term" value="C:adherens junction"/>
    <property type="evidence" value="ECO:0007669"/>
    <property type="project" value="TreeGrafter"/>
</dbReference>
<dbReference type="InterPro" id="IPR039808">
    <property type="entry name" value="Cadherin"/>
</dbReference>
<feature type="transmembrane region" description="Helical" evidence="5">
    <location>
        <begin position="44"/>
        <end position="67"/>
    </location>
</feature>
<keyword evidence="3" id="KW-0106">Calcium</keyword>
<dbReference type="GO" id="GO:0007043">
    <property type="term" value="P:cell-cell junction assembly"/>
    <property type="evidence" value="ECO:0007669"/>
    <property type="project" value="TreeGrafter"/>
</dbReference>
<evidence type="ECO:0000256" key="4">
    <source>
        <dbReference type="ARBA" id="ARBA00023136"/>
    </source>
</evidence>
<accession>A0A8C0J4M7</accession>
<reference evidence="6" key="1">
    <citation type="submission" date="2025-08" db="UniProtKB">
        <authorList>
            <consortium name="Ensembl"/>
        </authorList>
    </citation>
    <scope>IDENTIFICATION</scope>
</reference>
<dbReference type="GO" id="GO:0016477">
    <property type="term" value="P:cell migration"/>
    <property type="evidence" value="ECO:0007669"/>
    <property type="project" value="TreeGrafter"/>
</dbReference>
<evidence type="ECO:0000256" key="1">
    <source>
        <dbReference type="ARBA" id="ARBA00004370"/>
    </source>
</evidence>
<keyword evidence="4 5" id="KW-0472">Membrane</keyword>
<keyword evidence="5" id="KW-0812">Transmembrane</keyword>
<dbReference type="AlphaFoldDB" id="A0A8C0J4M7"/>